<feature type="compositionally biased region" description="Basic and acidic residues" evidence="1">
    <location>
        <begin position="193"/>
        <end position="222"/>
    </location>
</feature>
<sequence length="222" mass="24894">MSSSAKEDWLAQTPESKHSLAPAPEGNLPENNPSKDANENEDGEVEESIDVHFEPVVKLEIIETKSLEEEETVLYKSRAKLFRYDKPTSQWKERGTGDVKLLQHSSTGKIRVLMRRDQTLKICANHYILPQMKLVPNVGSDRSWVWSTPADVSDGEPNAELLAIRFGTPEIAQTFKIKFEEAQQLNTTTGSLEKIESNNGKDKNPANEKESTSADDAKPKEE</sequence>
<name>A0A098VLZ8_9MICR</name>
<dbReference type="GeneID" id="25260995"/>
<evidence type="ECO:0000313" key="3">
    <source>
        <dbReference type="EMBL" id="KGG50127.1"/>
    </source>
</evidence>
<dbReference type="GO" id="GO:0005737">
    <property type="term" value="C:cytoplasm"/>
    <property type="evidence" value="ECO:0007669"/>
    <property type="project" value="TreeGrafter"/>
</dbReference>
<gene>
    <name evidence="3" type="ORF">DI09_88p90</name>
</gene>
<accession>A0A098VLZ8</accession>
<dbReference type="HOGENOM" id="CLU_067861_1_3_1"/>
<dbReference type="Gene3D" id="2.30.29.30">
    <property type="entry name" value="Pleckstrin-homology domain (PH domain)/Phosphotyrosine-binding domain (PTB)"/>
    <property type="match status" value="1"/>
</dbReference>
<dbReference type="GO" id="GO:0006913">
    <property type="term" value="P:nucleocytoplasmic transport"/>
    <property type="evidence" value="ECO:0007669"/>
    <property type="project" value="InterPro"/>
</dbReference>
<dbReference type="InterPro" id="IPR000156">
    <property type="entry name" value="Ran_bind_dom"/>
</dbReference>
<keyword evidence="4" id="KW-1185">Reference proteome</keyword>
<dbReference type="RefSeq" id="XP_013236563.1">
    <property type="nucleotide sequence ID" value="XM_013381109.1"/>
</dbReference>
<feature type="domain" description="RanBD1" evidence="2">
    <location>
        <begin position="52"/>
        <end position="188"/>
    </location>
</feature>
<dbReference type="PANTHER" id="PTHR23138:SF87">
    <property type="entry name" value="E3 SUMO-PROTEIN LIGASE RANBP2"/>
    <property type="match status" value="1"/>
</dbReference>
<dbReference type="Pfam" id="PF00638">
    <property type="entry name" value="Ran_BP1"/>
    <property type="match status" value="1"/>
</dbReference>
<organism evidence="3 4">
    <name type="scientific">Mitosporidium daphniae</name>
    <dbReference type="NCBI Taxonomy" id="1485682"/>
    <lineage>
        <taxon>Eukaryota</taxon>
        <taxon>Fungi</taxon>
        <taxon>Fungi incertae sedis</taxon>
        <taxon>Microsporidia</taxon>
        <taxon>Mitosporidium</taxon>
    </lineage>
</organism>
<dbReference type="VEuPathDB" id="MicrosporidiaDB:DI09_88p90"/>
<dbReference type="SUPFAM" id="SSF50729">
    <property type="entry name" value="PH domain-like"/>
    <property type="match status" value="1"/>
</dbReference>
<evidence type="ECO:0000259" key="2">
    <source>
        <dbReference type="PROSITE" id="PS50196"/>
    </source>
</evidence>
<feature type="compositionally biased region" description="Acidic residues" evidence="1">
    <location>
        <begin position="39"/>
        <end position="48"/>
    </location>
</feature>
<dbReference type="InterPro" id="IPR045256">
    <property type="entry name" value="RanBP1_RanBD"/>
</dbReference>
<reference evidence="3 4" key="1">
    <citation type="submission" date="2014-04" db="EMBL/GenBank/DDBJ databases">
        <title>A new species of microsporidia sheds light on the evolution of extreme parasitism.</title>
        <authorList>
            <person name="Haag K.L."/>
            <person name="James T.Y."/>
            <person name="Larsson R."/>
            <person name="Schaer T.M."/>
            <person name="Refardt D."/>
            <person name="Pombert J.-F."/>
            <person name="Ebert D."/>
        </authorList>
    </citation>
    <scope>NUCLEOTIDE SEQUENCE [LARGE SCALE GENOMIC DNA]</scope>
    <source>
        <strain evidence="3 4">UGP3</strain>
        <tissue evidence="3">Spores</tissue>
    </source>
</reference>
<dbReference type="InterPro" id="IPR045255">
    <property type="entry name" value="RanBP1-like"/>
</dbReference>
<dbReference type="OrthoDB" id="2357150at2759"/>
<dbReference type="PANTHER" id="PTHR23138">
    <property type="entry name" value="RAN BINDING PROTEIN"/>
    <property type="match status" value="1"/>
</dbReference>
<dbReference type="FunFam" id="2.30.29.30:FF:000312">
    <property type="entry name" value="Ran binding protein 1"/>
    <property type="match status" value="1"/>
</dbReference>
<dbReference type="Proteomes" id="UP000029725">
    <property type="component" value="Unassembled WGS sequence"/>
</dbReference>
<dbReference type="EMBL" id="JMKJ01000599">
    <property type="protein sequence ID" value="KGG50127.1"/>
    <property type="molecule type" value="Genomic_DNA"/>
</dbReference>
<feature type="region of interest" description="Disordered" evidence="1">
    <location>
        <begin position="186"/>
        <end position="222"/>
    </location>
</feature>
<evidence type="ECO:0000256" key="1">
    <source>
        <dbReference type="SAM" id="MobiDB-lite"/>
    </source>
</evidence>
<dbReference type="GO" id="GO:0005643">
    <property type="term" value="C:nuclear pore"/>
    <property type="evidence" value="ECO:0007669"/>
    <property type="project" value="TreeGrafter"/>
</dbReference>
<protein>
    <recommendedName>
        <fullName evidence="2">RanBD1 domain-containing protein</fullName>
    </recommendedName>
</protein>
<evidence type="ECO:0000313" key="4">
    <source>
        <dbReference type="Proteomes" id="UP000029725"/>
    </source>
</evidence>
<dbReference type="GO" id="GO:0005096">
    <property type="term" value="F:GTPase activator activity"/>
    <property type="evidence" value="ECO:0007669"/>
    <property type="project" value="TreeGrafter"/>
</dbReference>
<proteinExistence type="predicted"/>
<dbReference type="PROSITE" id="PS50196">
    <property type="entry name" value="RANBD1"/>
    <property type="match status" value="1"/>
</dbReference>
<dbReference type="SMART" id="SM00160">
    <property type="entry name" value="RanBD"/>
    <property type="match status" value="1"/>
</dbReference>
<dbReference type="CDD" id="cd13179">
    <property type="entry name" value="RanBD_RanBP1"/>
    <property type="match status" value="1"/>
</dbReference>
<feature type="region of interest" description="Disordered" evidence="1">
    <location>
        <begin position="1"/>
        <end position="48"/>
    </location>
</feature>
<comment type="caution">
    <text evidence="3">The sequence shown here is derived from an EMBL/GenBank/DDBJ whole genome shotgun (WGS) entry which is preliminary data.</text>
</comment>
<dbReference type="InterPro" id="IPR011993">
    <property type="entry name" value="PH-like_dom_sf"/>
</dbReference>
<dbReference type="AlphaFoldDB" id="A0A098VLZ8"/>